<accession>A0A173R789</accession>
<reference evidence="3 4" key="1">
    <citation type="submission" date="2015-09" db="EMBL/GenBank/DDBJ databases">
        <authorList>
            <consortium name="Pathogen Informatics"/>
        </authorList>
    </citation>
    <scope>NUCLEOTIDE SEQUENCE [LARGE SCALE GENOMIC DNA]</scope>
    <source>
        <strain evidence="3 4">2789STDY5834970</strain>
    </source>
</reference>
<proteinExistence type="predicted"/>
<dbReference type="RefSeq" id="WP_055184698.1">
    <property type="nucleotide sequence ID" value="NZ_CYXN01000001.1"/>
</dbReference>
<dbReference type="OrthoDB" id="9801517at2"/>
<dbReference type="GO" id="GO:0006633">
    <property type="term" value="P:fatty acid biosynthetic process"/>
    <property type="evidence" value="ECO:0007669"/>
    <property type="project" value="InterPro"/>
</dbReference>
<sequence length="245" mass="28234">MEQFYYQGTAVVENADADCHSLLKASALLRYVEQISTMHARHFGMDDKFFEDHGVAFLVGKQALRFSRVPRRGETLTLCSRSEKALHGSIKRVTTLTDEAGQEVAMVDSRWIMSSLEDGHILRQPGWTVEGYWNETVEEELPLLLHKRRDSLTSAGLFTARYSQCDLHYHINNAFYLDIVCDALPLEIMRDHVVKFASINYHREVPMGQQVEVFYTPSDDGWYFIAKRADKTAFECYLELEPVKQ</sequence>
<protein>
    <submittedName>
        <fullName evidence="3">Acyl-ACP thioesterase</fullName>
    </submittedName>
</protein>
<evidence type="ECO:0000259" key="2">
    <source>
        <dbReference type="Pfam" id="PF20791"/>
    </source>
</evidence>
<dbReference type="EMBL" id="CYXN01000001">
    <property type="protein sequence ID" value="CUM73711.1"/>
    <property type="molecule type" value="Genomic_DNA"/>
</dbReference>
<evidence type="ECO:0000313" key="4">
    <source>
        <dbReference type="Proteomes" id="UP000095649"/>
    </source>
</evidence>
<dbReference type="Gene3D" id="3.10.129.10">
    <property type="entry name" value="Hotdog Thioesterase"/>
    <property type="match status" value="1"/>
</dbReference>
<dbReference type="Proteomes" id="UP000095649">
    <property type="component" value="Unassembled WGS sequence"/>
</dbReference>
<dbReference type="InterPro" id="IPR029069">
    <property type="entry name" value="HotDog_dom_sf"/>
</dbReference>
<dbReference type="InterPro" id="IPR002864">
    <property type="entry name" value="Acyl-ACP_thioesterase_NHD"/>
</dbReference>
<name>A0A173R789_9FIRM</name>
<organism evidence="3 4">
    <name type="scientific">Faecalibacterium prausnitzii</name>
    <dbReference type="NCBI Taxonomy" id="853"/>
    <lineage>
        <taxon>Bacteria</taxon>
        <taxon>Bacillati</taxon>
        <taxon>Bacillota</taxon>
        <taxon>Clostridia</taxon>
        <taxon>Eubacteriales</taxon>
        <taxon>Oscillospiraceae</taxon>
        <taxon>Faecalibacterium</taxon>
    </lineage>
</organism>
<evidence type="ECO:0000259" key="1">
    <source>
        <dbReference type="Pfam" id="PF01643"/>
    </source>
</evidence>
<dbReference type="InterPro" id="IPR049427">
    <property type="entry name" value="Acyl-ACP_TE_C"/>
</dbReference>
<feature type="domain" description="Acyl-ACP thioesterase-like C-terminal" evidence="2">
    <location>
        <begin position="157"/>
        <end position="225"/>
    </location>
</feature>
<evidence type="ECO:0000313" key="3">
    <source>
        <dbReference type="EMBL" id="CUM73711.1"/>
    </source>
</evidence>
<feature type="domain" description="Acyl-ACP thioesterase N-terminal hotdog" evidence="1">
    <location>
        <begin position="12"/>
        <end position="117"/>
    </location>
</feature>
<dbReference type="Pfam" id="PF01643">
    <property type="entry name" value="Acyl-ACP_TE"/>
    <property type="match status" value="1"/>
</dbReference>
<gene>
    <name evidence="3" type="ORF">ERS852582_00311</name>
</gene>
<dbReference type="GO" id="GO:0016790">
    <property type="term" value="F:thiolester hydrolase activity"/>
    <property type="evidence" value="ECO:0007669"/>
    <property type="project" value="InterPro"/>
</dbReference>
<dbReference type="AlphaFoldDB" id="A0A173R789"/>
<dbReference type="Pfam" id="PF20791">
    <property type="entry name" value="Acyl-ACP_TE_C"/>
    <property type="match status" value="1"/>
</dbReference>
<dbReference type="SUPFAM" id="SSF54637">
    <property type="entry name" value="Thioesterase/thiol ester dehydrase-isomerase"/>
    <property type="match status" value="2"/>
</dbReference>